<accession>A0A4R0RK02</accession>
<evidence type="ECO:0000256" key="1">
    <source>
        <dbReference type="SAM" id="SignalP"/>
    </source>
</evidence>
<dbReference type="EMBL" id="RWJN01000105">
    <property type="protein sequence ID" value="TCD67223.1"/>
    <property type="molecule type" value="Genomic_DNA"/>
</dbReference>
<protein>
    <submittedName>
        <fullName evidence="2">Uncharacterized protein</fullName>
    </submittedName>
</protein>
<evidence type="ECO:0000313" key="2">
    <source>
        <dbReference type="EMBL" id="TCD67223.1"/>
    </source>
</evidence>
<organism evidence="2 3">
    <name type="scientific">Steccherinum ochraceum</name>
    <dbReference type="NCBI Taxonomy" id="92696"/>
    <lineage>
        <taxon>Eukaryota</taxon>
        <taxon>Fungi</taxon>
        <taxon>Dikarya</taxon>
        <taxon>Basidiomycota</taxon>
        <taxon>Agaricomycotina</taxon>
        <taxon>Agaricomycetes</taxon>
        <taxon>Polyporales</taxon>
        <taxon>Steccherinaceae</taxon>
        <taxon>Steccherinum</taxon>
    </lineage>
</organism>
<dbReference type="AlphaFoldDB" id="A0A4R0RK02"/>
<dbReference type="Proteomes" id="UP000292702">
    <property type="component" value="Unassembled WGS sequence"/>
</dbReference>
<proteinExistence type="predicted"/>
<comment type="caution">
    <text evidence="2">The sequence shown here is derived from an EMBL/GenBank/DDBJ whole genome shotgun (WGS) entry which is preliminary data.</text>
</comment>
<gene>
    <name evidence="2" type="ORF">EIP91_000352</name>
</gene>
<sequence length="199" mass="20418">MRTSILVTLAVYLAGAAQAAPVRAEGSDHSIFAKPEPPSGRIDFRELPEDFSVEKRGLGRILEGAVPAVIGAAGALGSASIFMKPEPASGTTEKRQLSEDLALEKRGLGRILEGAVPAVIGAAGALGSASIFTKPEPASGGTERRELGEDLLELEKRGLGNLIAGVVPAAIMAAGELGSASIFTKPAERRQLPEAVTLG</sequence>
<feature type="signal peptide" evidence="1">
    <location>
        <begin position="1"/>
        <end position="19"/>
    </location>
</feature>
<reference evidence="2 3" key="1">
    <citation type="submission" date="2018-11" db="EMBL/GenBank/DDBJ databases">
        <title>Genome assembly of Steccherinum ochraceum LE-BIN_3174, the white-rot fungus of the Steccherinaceae family (The Residual Polyporoid clade, Polyporales, Basidiomycota).</title>
        <authorList>
            <person name="Fedorova T.V."/>
            <person name="Glazunova O.A."/>
            <person name="Landesman E.O."/>
            <person name="Moiseenko K.V."/>
            <person name="Psurtseva N.V."/>
            <person name="Savinova O.S."/>
            <person name="Shakhova N.V."/>
            <person name="Tyazhelova T.V."/>
            <person name="Vasina D.V."/>
        </authorList>
    </citation>
    <scope>NUCLEOTIDE SEQUENCE [LARGE SCALE GENOMIC DNA]</scope>
    <source>
        <strain evidence="2 3">LE-BIN_3174</strain>
    </source>
</reference>
<evidence type="ECO:0000313" key="3">
    <source>
        <dbReference type="Proteomes" id="UP000292702"/>
    </source>
</evidence>
<feature type="chain" id="PRO_5020684387" evidence="1">
    <location>
        <begin position="20"/>
        <end position="199"/>
    </location>
</feature>
<keyword evidence="1" id="KW-0732">Signal</keyword>
<keyword evidence="3" id="KW-1185">Reference proteome</keyword>
<name>A0A4R0RK02_9APHY</name>